<evidence type="ECO:0000313" key="1">
    <source>
        <dbReference type="EMBL" id="QXJ24705.1"/>
    </source>
</evidence>
<evidence type="ECO:0008006" key="3">
    <source>
        <dbReference type="Google" id="ProtNLM"/>
    </source>
</evidence>
<organism evidence="1 2">
    <name type="scientific">Actinomadura graeca</name>
    <dbReference type="NCBI Taxonomy" id="2750812"/>
    <lineage>
        <taxon>Bacteria</taxon>
        <taxon>Bacillati</taxon>
        <taxon>Actinomycetota</taxon>
        <taxon>Actinomycetes</taxon>
        <taxon>Streptosporangiales</taxon>
        <taxon>Thermomonosporaceae</taxon>
        <taxon>Actinomadura</taxon>
    </lineage>
</organism>
<name>A0ABX8R0X1_9ACTN</name>
<sequence>MGLPTVDASIETGAEDLAESTRAVFTGFAFFNTRGQVILNATSGAFTPSTRVVVSIVEVDANNVPFIGSARMTIHNVRPYQGGVHVWANIEWDSNLRVRATFQWES</sequence>
<dbReference type="Proteomes" id="UP001049518">
    <property type="component" value="Chromosome"/>
</dbReference>
<gene>
    <name evidence="1" type="ORF">AGRA3207_006082</name>
</gene>
<dbReference type="EMBL" id="CP059572">
    <property type="protein sequence ID" value="QXJ24705.1"/>
    <property type="molecule type" value="Genomic_DNA"/>
</dbReference>
<accession>A0ABX8R0X1</accession>
<evidence type="ECO:0000313" key="2">
    <source>
        <dbReference type="Proteomes" id="UP001049518"/>
    </source>
</evidence>
<protein>
    <recommendedName>
        <fullName evidence="3">H-type lectin domain-containing protein</fullName>
    </recommendedName>
</protein>
<dbReference type="RefSeq" id="WP_231330593.1">
    <property type="nucleotide sequence ID" value="NZ_CP059572.1"/>
</dbReference>
<reference evidence="1" key="1">
    <citation type="submission" date="2020-07" db="EMBL/GenBank/DDBJ databases">
        <authorList>
            <person name="Tarantini F.S."/>
            <person name="Hong K.W."/>
            <person name="Chan K.G."/>
        </authorList>
    </citation>
    <scope>NUCLEOTIDE SEQUENCE</scope>
    <source>
        <strain evidence="1">32-07</strain>
    </source>
</reference>
<proteinExistence type="predicted"/>
<keyword evidence="2" id="KW-1185">Reference proteome</keyword>